<dbReference type="Proteomes" id="UP000018817">
    <property type="component" value="Unassembled WGS sequence"/>
</dbReference>
<name>W2R4T9_PHYN3</name>
<dbReference type="OMA" id="MCNAFDI"/>
<evidence type="ECO:0000313" key="1">
    <source>
        <dbReference type="EMBL" id="ETN19545.1"/>
    </source>
</evidence>
<reference evidence="1 2" key="2">
    <citation type="submission" date="2013-11" db="EMBL/GenBank/DDBJ databases">
        <title>The Genome Sequence of Phytophthora parasitica INRA-310.</title>
        <authorList>
            <consortium name="The Broad Institute Genomics Platform"/>
            <person name="Russ C."/>
            <person name="Tyler B."/>
            <person name="Panabieres F."/>
            <person name="Shan W."/>
            <person name="Tripathy S."/>
            <person name="Grunwald N."/>
            <person name="Machado M."/>
            <person name="Johnson C.S."/>
            <person name="Arredondo F."/>
            <person name="Hong C."/>
            <person name="Coffey M."/>
            <person name="Young S.K."/>
            <person name="Zeng Q."/>
            <person name="Gargeya S."/>
            <person name="Fitzgerald M."/>
            <person name="Abouelleil A."/>
            <person name="Alvarado L."/>
            <person name="Chapman S.B."/>
            <person name="Gainer-Dewar J."/>
            <person name="Goldberg J."/>
            <person name="Griggs A."/>
            <person name="Gujja S."/>
            <person name="Hansen M."/>
            <person name="Howarth C."/>
            <person name="Imamovic A."/>
            <person name="Ireland A."/>
            <person name="Larimer J."/>
            <person name="McCowan C."/>
            <person name="Murphy C."/>
            <person name="Pearson M."/>
            <person name="Poon T.W."/>
            <person name="Priest M."/>
            <person name="Roberts A."/>
            <person name="Saif S."/>
            <person name="Shea T."/>
            <person name="Sykes S."/>
            <person name="Wortman J."/>
            <person name="Nusbaum C."/>
            <person name="Birren B."/>
        </authorList>
    </citation>
    <scope>NUCLEOTIDE SEQUENCE [LARGE SCALE GENOMIC DNA]</scope>
    <source>
        <strain evidence="1 2">INRA-310</strain>
    </source>
</reference>
<protein>
    <submittedName>
        <fullName evidence="1">Uncharacterized protein</fullName>
    </submittedName>
</protein>
<dbReference type="OrthoDB" id="125056at2759"/>
<gene>
    <name evidence="1" type="ORF">PPTG_04827</name>
</gene>
<proteinExistence type="predicted"/>
<dbReference type="RefSeq" id="XP_008895380.1">
    <property type="nucleotide sequence ID" value="XM_008897132.1"/>
</dbReference>
<organism evidence="1 2">
    <name type="scientific">Phytophthora nicotianae (strain INRA-310)</name>
    <name type="common">Phytophthora parasitica</name>
    <dbReference type="NCBI Taxonomy" id="761204"/>
    <lineage>
        <taxon>Eukaryota</taxon>
        <taxon>Sar</taxon>
        <taxon>Stramenopiles</taxon>
        <taxon>Oomycota</taxon>
        <taxon>Peronosporomycetes</taxon>
        <taxon>Peronosporales</taxon>
        <taxon>Peronosporaceae</taxon>
        <taxon>Phytophthora</taxon>
    </lineage>
</organism>
<accession>W2R4T9</accession>
<dbReference type="AlphaFoldDB" id="W2R4T9"/>
<dbReference type="GeneID" id="20174898"/>
<evidence type="ECO:0000313" key="2">
    <source>
        <dbReference type="Proteomes" id="UP000018817"/>
    </source>
</evidence>
<reference evidence="2" key="1">
    <citation type="submission" date="2011-12" db="EMBL/GenBank/DDBJ databases">
        <authorList>
            <consortium name="The Broad Institute Genome Sequencing Platform"/>
            <person name="Russ C."/>
            <person name="Tyler B."/>
            <person name="Panabieres F."/>
            <person name="Shan W."/>
            <person name="Tripathy S."/>
            <person name="Grunwald N."/>
            <person name="Machado M."/>
            <person name="Young S.K."/>
            <person name="Zeng Q."/>
            <person name="Gargeya S."/>
            <person name="Fitzgerald M."/>
            <person name="Haas B."/>
            <person name="Abouelleil A."/>
            <person name="Alvarado L."/>
            <person name="Arachchi H.M."/>
            <person name="Berlin A."/>
            <person name="Chapman S.B."/>
            <person name="Gearin G."/>
            <person name="Goldberg J."/>
            <person name="Griggs A."/>
            <person name="Gujja S."/>
            <person name="Hansen M."/>
            <person name="Heiman D."/>
            <person name="Howarth C."/>
            <person name="Larimer J."/>
            <person name="Lui A."/>
            <person name="MacDonald P.J.P."/>
            <person name="McCowen C."/>
            <person name="Montmayeur A."/>
            <person name="Murphy C."/>
            <person name="Neiman D."/>
            <person name="Pearson M."/>
            <person name="Priest M."/>
            <person name="Roberts A."/>
            <person name="Saif S."/>
            <person name="Shea T."/>
            <person name="Sisk P."/>
            <person name="Stolte C."/>
            <person name="Sykes S."/>
            <person name="Wortman J."/>
            <person name="Nusbaum C."/>
            <person name="Birren B."/>
        </authorList>
    </citation>
    <scope>NUCLEOTIDE SEQUENCE [LARGE SCALE GENOMIC DNA]</scope>
    <source>
        <strain evidence="2">INRA-310</strain>
    </source>
</reference>
<dbReference type="EMBL" id="KI669565">
    <property type="protein sequence ID" value="ETN19545.1"/>
    <property type="molecule type" value="Genomic_DNA"/>
</dbReference>
<sequence>MQQIQMEAWYLVNLHTLQCLEDDSPLPDYTGKAFYDHCCSCIATTAKTNLNTRKNPELWESYSVYKGKRALTGLEEVRNLVGYSQLKAELREQMIVKAEVMIRQHFAKHLRLYVQIAFGGLGSNLDKKVIKEKALLVREIMRVLHAEWSEQWTPWPNRIGENGLTFYVRLVWEFQSVVEKRMKAEPNEKGVRAFSLFPVSTTYTASHSKINGTTLPGFYLRIKKREKAFYWQIAEVEVSTESFQQNRWVVMCNAFDISRFETRSSQCPLPKSEFASLPVEGKYEHASHLFANQVTTDGYSASILLFRPKTEKNGKDRAEKRPSEHLVIPAGYVPDIVVGLDSGISRRGKKALGSQRKKSDCPHLIRTPKAPQRQCDRDIVRISTREYRHLAGFNKFREWNECLKKRDQEYQRVIVDVPSFKTASFKKYLECLDYFWRHANFLLEFCSEHSFLKWKFFRRRMACVAVDAIAKRIIPVVSTKTCVAYGDWSKRNGIKGHAYSPVKVLM</sequence>
<dbReference type="VEuPathDB" id="FungiDB:PPTG_04827"/>